<feature type="region of interest" description="Disordered" evidence="1">
    <location>
        <begin position="171"/>
        <end position="217"/>
    </location>
</feature>
<keyword evidence="3" id="KW-1185">Reference proteome</keyword>
<feature type="compositionally biased region" description="Polar residues" evidence="1">
    <location>
        <begin position="187"/>
        <end position="217"/>
    </location>
</feature>
<sequence length="889" mass="98315">MGFLRRANKKREETLSVSQTMISSFSSPEPLHLKLDNNDDTVIMATNNMKNDHENPNVAPDNEYAAGSPISNSFMKNTDSSPTTLNDDVFLELDASGKNNIGQSESVISNGFLPAKPATISATATRTADILTTPAKAKVNHSFHTSTTVLENARKEDRNRVPLAATITYSTTAPKARPGTTLVGRNHSVNSTPSQKGSNTSIFSSSDITGTNSGISSRTKPVLFKRKTASILDSDVSDSDSEEDNDDDTASSSSTTISLDTGLPSTDIKQQQQQQQLKGHSINKTVPIVTNTITTTNINTSKGNGCNSSNGNIAGLASQATLMARMKERHRQECRKSWQPMDKQQPCTPPLQQQLYLQRIAPIKPNTFVMDTVISPTSRIPSSESYVSFGSNSRMSVAPTTQQQAIDLKQPQQQQAIYRPRLPQPLSMPYALDMAARSSMEATTGPWSPITANESSTSNGEFIGSKSYRTTRTPSWETLESQQQQRIRQQNRVLSNNRPAPIQVASPISPTSISPTPSLNQQQQQHPPVMIPYHLMPMTPPPDINGAPKTSKIRSNYLGLDLKNLPRKVSVELERMHENLSRYSLPDLSQLTSRSVDIINISLPQQQQQQQQNKYPKPSLPHHLTKKSSHSLGDLKEAAIASKSIKDTDALKNAQILALEKEKGDKTSFAGASNNSMELGHSQLLPLGETLPTVLIAKGTGETNQYYLVLPPGQYNSHLPFNNTKQLHHCSHHLHNQCQYHHHYRHRSDCSILHSPCCQHHHHHFQQPQRGQQHQFPCNMEVDDNTCKATSTICIKHKSKCSRSCIYGKCNHQQQQRKSSSCQHQNTAGHHHHYKQQHHTSFATNTEKHHLCPHHSHTLARHNKPECTGSSLYSIASQLKSPPSAVPSS</sequence>
<dbReference type="EMBL" id="JAIXMP010000022">
    <property type="protein sequence ID" value="KAI9255586.1"/>
    <property type="molecule type" value="Genomic_DNA"/>
</dbReference>
<feature type="region of interest" description="Disordered" evidence="1">
    <location>
        <begin position="604"/>
        <end position="631"/>
    </location>
</feature>
<organism evidence="2 3">
    <name type="scientific">Phascolomyces articulosus</name>
    <dbReference type="NCBI Taxonomy" id="60185"/>
    <lineage>
        <taxon>Eukaryota</taxon>
        <taxon>Fungi</taxon>
        <taxon>Fungi incertae sedis</taxon>
        <taxon>Mucoromycota</taxon>
        <taxon>Mucoromycotina</taxon>
        <taxon>Mucoromycetes</taxon>
        <taxon>Mucorales</taxon>
        <taxon>Lichtheimiaceae</taxon>
        <taxon>Phascolomyces</taxon>
    </lineage>
</organism>
<evidence type="ECO:0000313" key="3">
    <source>
        <dbReference type="Proteomes" id="UP001209540"/>
    </source>
</evidence>
<dbReference type="AlphaFoldDB" id="A0AAD5PB39"/>
<proteinExistence type="predicted"/>
<feature type="compositionally biased region" description="Acidic residues" evidence="1">
    <location>
        <begin position="235"/>
        <end position="249"/>
    </location>
</feature>
<feature type="compositionally biased region" description="Low complexity" evidence="1">
    <location>
        <begin position="270"/>
        <end position="283"/>
    </location>
</feature>
<accession>A0AAD5PB39</accession>
<feature type="compositionally biased region" description="Basic residues" evidence="1">
    <location>
        <begin position="829"/>
        <end position="838"/>
    </location>
</feature>
<gene>
    <name evidence="2" type="ORF">BDA99DRAFT_539736</name>
</gene>
<feature type="compositionally biased region" description="Low complexity" evidence="1">
    <location>
        <begin position="250"/>
        <end position="261"/>
    </location>
</feature>
<reference evidence="2" key="2">
    <citation type="submission" date="2023-02" db="EMBL/GenBank/DDBJ databases">
        <authorList>
            <consortium name="DOE Joint Genome Institute"/>
            <person name="Mondo S.J."/>
            <person name="Chang Y."/>
            <person name="Wang Y."/>
            <person name="Ahrendt S."/>
            <person name="Andreopoulos W."/>
            <person name="Barry K."/>
            <person name="Beard J."/>
            <person name="Benny G.L."/>
            <person name="Blankenship S."/>
            <person name="Bonito G."/>
            <person name="Cuomo C."/>
            <person name="Desiro A."/>
            <person name="Gervers K.A."/>
            <person name="Hundley H."/>
            <person name="Kuo A."/>
            <person name="LaButti K."/>
            <person name="Lang B.F."/>
            <person name="Lipzen A."/>
            <person name="O'Donnell K."/>
            <person name="Pangilinan J."/>
            <person name="Reynolds N."/>
            <person name="Sandor L."/>
            <person name="Smith M.W."/>
            <person name="Tsang A."/>
            <person name="Grigoriev I.V."/>
            <person name="Stajich J.E."/>
            <person name="Spatafora J.W."/>
        </authorList>
    </citation>
    <scope>NUCLEOTIDE SEQUENCE</scope>
    <source>
        <strain evidence="2">RSA 2281</strain>
    </source>
</reference>
<feature type="region of interest" description="Disordered" evidence="1">
    <location>
        <begin position="233"/>
        <end position="283"/>
    </location>
</feature>
<protein>
    <submittedName>
        <fullName evidence="2">Uncharacterized protein</fullName>
    </submittedName>
</protein>
<evidence type="ECO:0000313" key="2">
    <source>
        <dbReference type="EMBL" id="KAI9255586.1"/>
    </source>
</evidence>
<feature type="compositionally biased region" description="Polar residues" evidence="1">
    <location>
        <begin position="442"/>
        <end position="460"/>
    </location>
</feature>
<name>A0AAD5PB39_9FUNG</name>
<comment type="caution">
    <text evidence="2">The sequence shown here is derived from an EMBL/GenBank/DDBJ whole genome shotgun (WGS) entry which is preliminary data.</text>
</comment>
<feature type="region of interest" description="Disordered" evidence="1">
    <location>
        <begin position="442"/>
        <end position="467"/>
    </location>
</feature>
<evidence type="ECO:0000256" key="1">
    <source>
        <dbReference type="SAM" id="MobiDB-lite"/>
    </source>
</evidence>
<reference evidence="2" key="1">
    <citation type="journal article" date="2022" name="IScience">
        <title>Evolution of zygomycete secretomes and the origins of terrestrial fungal ecologies.</title>
        <authorList>
            <person name="Chang Y."/>
            <person name="Wang Y."/>
            <person name="Mondo S."/>
            <person name="Ahrendt S."/>
            <person name="Andreopoulos W."/>
            <person name="Barry K."/>
            <person name="Beard J."/>
            <person name="Benny G.L."/>
            <person name="Blankenship S."/>
            <person name="Bonito G."/>
            <person name="Cuomo C."/>
            <person name="Desiro A."/>
            <person name="Gervers K.A."/>
            <person name="Hundley H."/>
            <person name="Kuo A."/>
            <person name="LaButti K."/>
            <person name="Lang B.F."/>
            <person name="Lipzen A."/>
            <person name="O'Donnell K."/>
            <person name="Pangilinan J."/>
            <person name="Reynolds N."/>
            <person name="Sandor L."/>
            <person name="Smith M.E."/>
            <person name="Tsang A."/>
            <person name="Grigoriev I.V."/>
            <person name="Stajich J.E."/>
            <person name="Spatafora J.W."/>
        </authorList>
    </citation>
    <scope>NUCLEOTIDE SEQUENCE</scope>
    <source>
        <strain evidence="2">RSA 2281</strain>
    </source>
</reference>
<dbReference type="Proteomes" id="UP001209540">
    <property type="component" value="Unassembled WGS sequence"/>
</dbReference>
<feature type="region of interest" description="Disordered" evidence="1">
    <location>
        <begin position="821"/>
        <end position="840"/>
    </location>
</feature>